<comment type="caution">
    <text evidence="1">The sequence shown here is derived from an EMBL/GenBank/DDBJ whole genome shotgun (WGS) entry which is preliminary data.</text>
</comment>
<dbReference type="EMBL" id="JEMB01002997">
    <property type="protein sequence ID" value="KYF76556.1"/>
    <property type="molecule type" value="Genomic_DNA"/>
</dbReference>
<name>A0A150R9C9_SORCE</name>
<sequence length="64" mass="6696">MPGDPPEVIGVLAPEGRTRRRPQTNLAWPVMLQATRTRYSAPGVTAIEAVATSVALLDGVIGVA</sequence>
<evidence type="ECO:0000313" key="2">
    <source>
        <dbReference type="Proteomes" id="UP000075635"/>
    </source>
</evidence>
<proteinExistence type="predicted"/>
<dbReference type="Proteomes" id="UP000075635">
    <property type="component" value="Unassembled WGS sequence"/>
</dbReference>
<dbReference type="AlphaFoldDB" id="A0A150R9C9"/>
<reference evidence="1 2" key="1">
    <citation type="submission" date="2014-02" db="EMBL/GenBank/DDBJ databases">
        <title>The small core and large imbalanced accessory genome model reveals a collaborative survival strategy of Sorangium cellulosum strains in nature.</title>
        <authorList>
            <person name="Han K."/>
            <person name="Peng R."/>
            <person name="Blom J."/>
            <person name="Li Y.-Z."/>
        </authorList>
    </citation>
    <scope>NUCLEOTIDE SEQUENCE [LARGE SCALE GENOMIC DNA]</scope>
    <source>
        <strain evidence="1 2">So0011-07</strain>
    </source>
</reference>
<protein>
    <submittedName>
        <fullName evidence="1">Uncharacterized protein</fullName>
    </submittedName>
</protein>
<accession>A0A150R9C9</accession>
<gene>
    <name evidence="1" type="ORF">BE17_10800</name>
</gene>
<evidence type="ECO:0000313" key="1">
    <source>
        <dbReference type="EMBL" id="KYF76556.1"/>
    </source>
</evidence>
<organism evidence="1 2">
    <name type="scientific">Sorangium cellulosum</name>
    <name type="common">Polyangium cellulosum</name>
    <dbReference type="NCBI Taxonomy" id="56"/>
    <lineage>
        <taxon>Bacteria</taxon>
        <taxon>Pseudomonadati</taxon>
        <taxon>Myxococcota</taxon>
        <taxon>Polyangia</taxon>
        <taxon>Polyangiales</taxon>
        <taxon>Polyangiaceae</taxon>
        <taxon>Sorangium</taxon>
    </lineage>
</organism>